<comment type="caution">
    <text evidence="2">The sequence shown here is derived from an EMBL/GenBank/DDBJ whole genome shotgun (WGS) entry which is preliminary data.</text>
</comment>
<proteinExistence type="predicted"/>
<protein>
    <recommendedName>
        <fullName evidence="4">Lipocalin-like domain-containing protein</fullName>
    </recommendedName>
</protein>
<feature type="signal peptide" evidence="1">
    <location>
        <begin position="1"/>
        <end position="23"/>
    </location>
</feature>
<keyword evidence="1" id="KW-0732">Signal</keyword>
<evidence type="ECO:0008006" key="4">
    <source>
        <dbReference type="Google" id="ProtNLM"/>
    </source>
</evidence>
<dbReference type="RefSeq" id="WP_196990948.1">
    <property type="nucleotide sequence ID" value="NZ_JADWYR010000001.1"/>
</dbReference>
<reference evidence="2" key="1">
    <citation type="submission" date="2020-11" db="EMBL/GenBank/DDBJ databases">
        <title>Bacterial whole genome sequence for Panacibacter sp. DH6.</title>
        <authorList>
            <person name="Le V."/>
            <person name="Ko S."/>
            <person name="Ahn C.-Y."/>
            <person name="Oh H.-M."/>
        </authorList>
    </citation>
    <scope>NUCLEOTIDE SEQUENCE</scope>
    <source>
        <strain evidence="2">DH6</strain>
    </source>
</reference>
<organism evidence="2 3">
    <name type="scientific">Panacibacter microcysteis</name>
    <dbReference type="NCBI Taxonomy" id="2793269"/>
    <lineage>
        <taxon>Bacteria</taxon>
        <taxon>Pseudomonadati</taxon>
        <taxon>Bacteroidota</taxon>
        <taxon>Chitinophagia</taxon>
        <taxon>Chitinophagales</taxon>
        <taxon>Chitinophagaceae</taxon>
        <taxon>Panacibacter</taxon>
    </lineage>
</organism>
<evidence type="ECO:0000256" key="1">
    <source>
        <dbReference type="SAM" id="SignalP"/>
    </source>
</evidence>
<evidence type="ECO:0000313" key="2">
    <source>
        <dbReference type="EMBL" id="MBG9376959.1"/>
    </source>
</evidence>
<dbReference type="EMBL" id="JADWYR010000001">
    <property type="protein sequence ID" value="MBG9376959.1"/>
    <property type="molecule type" value="Genomic_DNA"/>
</dbReference>
<feature type="chain" id="PRO_5037555253" description="Lipocalin-like domain-containing protein" evidence="1">
    <location>
        <begin position="24"/>
        <end position="152"/>
    </location>
</feature>
<accession>A0A931EA33</accession>
<name>A0A931EA33_9BACT</name>
<dbReference type="Proteomes" id="UP000628448">
    <property type="component" value="Unassembled WGS sequence"/>
</dbReference>
<sequence length="152" mass="16548">MKRLAILPICMAMLMLAPSCTKSDSVAPPQSVSASSDDDAALALTQPAPGNYSVTKFVDDGVRKTNTLSAYVFIFESNGTLTARQGTQNYVGTWEIESDGEMEIDFDSSAPNAVREIRGGWDVDRITQRKIVLTDIENDGTGSDFLTFTRIQ</sequence>
<dbReference type="AlphaFoldDB" id="A0A931EA33"/>
<evidence type="ECO:0000313" key="3">
    <source>
        <dbReference type="Proteomes" id="UP000628448"/>
    </source>
</evidence>
<keyword evidence="3" id="KW-1185">Reference proteome</keyword>
<gene>
    <name evidence="2" type="ORF">I5907_12000</name>
</gene>